<organism evidence="7 8">
    <name type="scientific">Ridgeia piscesae</name>
    <name type="common">Tubeworm</name>
    <dbReference type="NCBI Taxonomy" id="27915"/>
    <lineage>
        <taxon>Eukaryota</taxon>
        <taxon>Metazoa</taxon>
        <taxon>Spiralia</taxon>
        <taxon>Lophotrochozoa</taxon>
        <taxon>Annelida</taxon>
        <taxon>Polychaeta</taxon>
        <taxon>Sedentaria</taxon>
        <taxon>Canalipalpata</taxon>
        <taxon>Sabellida</taxon>
        <taxon>Siboglinidae</taxon>
        <taxon>Ridgeia</taxon>
    </lineage>
</organism>
<dbReference type="GO" id="GO:0034477">
    <property type="term" value="P:U6 snRNA 3'-end processing"/>
    <property type="evidence" value="ECO:0007669"/>
    <property type="project" value="UniProtKB-UniRule"/>
</dbReference>
<keyword evidence="2 6" id="KW-0378">Hydrolase</keyword>
<dbReference type="AlphaFoldDB" id="A0AAD9P964"/>
<protein>
    <recommendedName>
        <fullName evidence="6">U6 snRNA phosphodiesterase</fullName>
        <ecNumber evidence="6">3.1.4.-</ecNumber>
    </recommendedName>
</protein>
<dbReference type="InterPro" id="IPR027521">
    <property type="entry name" value="Usb1"/>
</dbReference>
<dbReference type="GO" id="GO:1990838">
    <property type="term" value="F:poly(U)-specific exoribonuclease activity, producing 3' uridine cyclic phosphate ends"/>
    <property type="evidence" value="ECO:0007669"/>
    <property type="project" value="UniProtKB-UniRule"/>
</dbReference>
<dbReference type="Gene3D" id="3.90.1140.10">
    <property type="entry name" value="Cyclic phosphodiesterase"/>
    <property type="match status" value="1"/>
</dbReference>
<dbReference type="GO" id="GO:0005634">
    <property type="term" value="C:nucleus"/>
    <property type="evidence" value="ECO:0007669"/>
    <property type="project" value="UniProtKB-SubCell"/>
</dbReference>
<proteinExistence type="inferred from homology"/>
<dbReference type="SUPFAM" id="SSF55144">
    <property type="entry name" value="LigT-like"/>
    <property type="match status" value="1"/>
</dbReference>
<comment type="catalytic activity">
    <reaction evidence="5">
        <text>a 3'-end uridylyl-uridine-RNA = a 3'-end 2',3'-cyclophospho-uridine-RNA + uridine</text>
        <dbReference type="Rhea" id="RHEA:46052"/>
        <dbReference type="Rhea" id="RHEA-COMP:17384"/>
        <dbReference type="Rhea" id="RHEA-COMP:17385"/>
        <dbReference type="ChEBI" id="CHEBI:16704"/>
        <dbReference type="ChEBI" id="CHEBI:85643"/>
        <dbReference type="ChEBI" id="CHEBI:85644"/>
    </reaction>
    <physiologicalReaction direction="left-to-right" evidence="5">
        <dbReference type="Rhea" id="RHEA:46053"/>
    </physiologicalReaction>
</comment>
<dbReference type="GO" id="GO:0016829">
    <property type="term" value="F:lyase activity"/>
    <property type="evidence" value="ECO:0007669"/>
    <property type="project" value="UniProtKB-KW"/>
</dbReference>
<reference evidence="7" key="1">
    <citation type="journal article" date="2023" name="Mol. Biol. Evol.">
        <title>Third-Generation Sequencing Reveals the Adaptive Role of the Epigenome in Three Deep-Sea Polychaetes.</title>
        <authorList>
            <person name="Perez M."/>
            <person name="Aroh O."/>
            <person name="Sun Y."/>
            <person name="Lan Y."/>
            <person name="Juniper S.K."/>
            <person name="Young C.R."/>
            <person name="Angers B."/>
            <person name="Qian P.Y."/>
        </authorList>
    </citation>
    <scope>NUCLEOTIDE SEQUENCE</scope>
    <source>
        <strain evidence="7">R07B-5</strain>
    </source>
</reference>
<evidence type="ECO:0000256" key="5">
    <source>
        <dbReference type="ARBA" id="ARBA00029300"/>
    </source>
</evidence>
<dbReference type="PANTHER" id="PTHR13522">
    <property type="entry name" value="U6 SNRNA PHOSPHODIESTERASE 1"/>
    <property type="match status" value="1"/>
</dbReference>
<evidence type="ECO:0000256" key="1">
    <source>
        <dbReference type="ARBA" id="ARBA00022722"/>
    </source>
</evidence>
<keyword evidence="8" id="KW-1185">Reference proteome</keyword>
<evidence type="ECO:0000313" key="7">
    <source>
        <dbReference type="EMBL" id="KAK2190423.1"/>
    </source>
</evidence>
<dbReference type="HAMAP" id="MF_03040">
    <property type="entry name" value="USB1"/>
    <property type="match status" value="1"/>
</dbReference>
<dbReference type="Proteomes" id="UP001209878">
    <property type="component" value="Unassembled WGS sequence"/>
</dbReference>
<dbReference type="EC" id="3.1.4.-" evidence="6"/>
<dbReference type="Pfam" id="PF09749">
    <property type="entry name" value="HVSL"/>
    <property type="match status" value="1"/>
</dbReference>
<evidence type="ECO:0000313" key="8">
    <source>
        <dbReference type="Proteomes" id="UP001209878"/>
    </source>
</evidence>
<keyword evidence="3" id="KW-0456">Lyase</keyword>
<evidence type="ECO:0000256" key="3">
    <source>
        <dbReference type="ARBA" id="ARBA00023239"/>
    </source>
</evidence>
<evidence type="ECO:0000256" key="4">
    <source>
        <dbReference type="ARBA" id="ARBA00023242"/>
    </source>
</evidence>
<evidence type="ECO:0000256" key="6">
    <source>
        <dbReference type="HAMAP-Rule" id="MF_03040"/>
    </source>
</evidence>
<sequence>MAASTERSLLVSYSSSSSDEDTHDLTTVDIVSPKCTSFKRACTEDDIGCSVKRIAAGNGADVARLPMPSGVLNMFKDDALGDYEDDPSSHQGRIRTFAHLRGNWATYVYVPYSETERLLELTSSLITCLRPHAKFLPVEDVHMSLSKTFPIRHHWIESLVKTLRDNLGSCHRCVCDVSTVAFYSSDEQSRTFLALKVDVGFKELQSYVSRIDKALQEYKLPQYYKDPSFHISIAWALGDIRKLITSDTRKKLQSMVEEFFNENPDLGQVEVNELCCKTGNKVFSLQLRGPRQCVS</sequence>
<comment type="subcellular location">
    <subcellularLocation>
        <location evidence="6">Nucleus</location>
    </subcellularLocation>
</comment>
<comment type="similarity">
    <text evidence="6">Belongs to the 2H phosphoesterase superfamily. USB1 family.</text>
</comment>
<dbReference type="EMBL" id="JAODUO010000080">
    <property type="protein sequence ID" value="KAK2190423.1"/>
    <property type="molecule type" value="Genomic_DNA"/>
</dbReference>
<feature type="active site" description="Proton donor/acceptor" evidence="6">
    <location>
        <position position="230"/>
    </location>
</feature>
<dbReference type="FunFam" id="3.90.1140.10:FF:000002">
    <property type="entry name" value="U6 snRNA phosphodiesterase"/>
    <property type="match status" value="1"/>
</dbReference>
<accession>A0AAD9P964</accession>
<evidence type="ECO:0000256" key="2">
    <source>
        <dbReference type="ARBA" id="ARBA00022801"/>
    </source>
</evidence>
<comment type="caution">
    <text evidence="7">The sequence shown here is derived from an EMBL/GenBank/DDBJ whole genome shotgun (WGS) entry which is preliminary data.</text>
</comment>
<gene>
    <name evidence="7" type="ORF">NP493_80g03050</name>
</gene>
<feature type="active site" description="Proton donor/acceptor" evidence="6">
    <location>
        <position position="142"/>
    </location>
</feature>
<dbReference type="InterPro" id="IPR009097">
    <property type="entry name" value="Cyclic_Pdiesterase"/>
</dbReference>
<name>A0AAD9P964_RIDPI</name>
<dbReference type="PANTHER" id="PTHR13522:SF3">
    <property type="entry name" value="U6 SNRNA PHOSPHODIESTERASE 1"/>
    <property type="match status" value="1"/>
</dbReference>
<keyword evidence="4 6" id="KW-0539">Nucleus</keyword>
<keyword evidence="1 6" id="KW-0540">Nuclease</keyword>
<comment type="function">
    <text evidence="6">Phosphodiesterase responsible for the U6 snRNA 3' end processing. Acts as an exoribonuclease (RNase) responsible for trimming the poly(U) tract of the last nucleotides in the pre-U6 snRNA molecule, leading to the formation of mature U6 snRNA.</text>
</comment>